<sequence>MSVGTRPGPTRIVRHIPRLVAAAVAALVLSACGGGTDGTASKPSQEAGAGSAAFPVTVEHKYGSTTIESEPKKVVTLGLSDQDAVLALGVKPVGSVDWFKEQPYGKWPWTKDLWGSTPPQIVGERDEYNMEKIAALQPDLIVAQYSGMKKEQYDTLSKIAKVVAQPKGHEDYQAPWQVMTEQIGKALGKEGETGKLIAGIDARFKAVRDEHPEWKGLTVTVGEPYEPGKFSAFSPKDPKVIFLSEMGFTTSEKYRAALGKENIADLSSERLDVMEADRTVWLGTPDTEKAMKADPLYKKTKVHQEKRDLFLPYDSPDIGAALSFNTVLSIPYAIDQVVPMLEAIK</sequence>
<accession>A0A0M3QHB4</accession>
<name>A0A0M3QHB4_STRPR</name>
<dbReference type="PROSITE" id="PS51257">
    <property type="entry name" value="PROKAR_LIPOPROTEIN"/>
    <property type="match status" value="1"/>
</dbReference>
<dbReference type="KEGG" id="spri:SPRI_0937"/>
<dbReference type="PROSITE" id="PS50983">
    <property type="entry name" value="FE_B12_PBP"/>
    <property type="match status" value="1"/>
</dbReference>
<dbReference type="PANTHER" id="PTHR30532:SF24">
    <property type="entry name" value="FERRIC ENTEROBACTIN-BINDING PERIPLASMIC PROTEIN FEPB"/>
    <property type="match status" value="1"/>
</dbReference>
<evidence type="ECO:0000256" key="2">
    <source>
        <dbReference type="ARBA" id="ARBA00008814"/>
    </source>
</evidence>
<dbReference type="OMA" id="TNWFGDQ"/>
<dbReference type="Pfam" id="PF01497">
    <property type="entry name" value="Peripla_BP_2"/>
    <property type="match status" value="1"/>
</dbReference>
<dbReference type="GeneID" id="97237985"/>
<dbReference type="Proteomes" id="UP000060513">
    <property type="component" value="Chromosome"/>
</dbReference>
<feature type="signal peptide" evidence="5">
    <location>
        <begin position="1"/>
        <end position="33"/>
    </location>
</feature>
<dbReference type="AlphaFoldDB" id="A0A0M3QHB4"/>
<dbReference type="Gene3D" id="3.40.50.1980">
    <property type="entry name" value="Nitrogenase molybdenum iron protein domain"/>
    <property type="match status" value="2"/>
</dbReference>
<gene>
    <name evidence="7" type="ORF">SPRI_0937</name>
</gene>
<organism evidence="7">
    <name type="scientific">Streptomyces pristinaespiralis</name>
    <dbReference type="NCBI Taxonomy" id="38300"/>
    <lineage>
        <taxon>Bacteria</taxon>
        <taxon>Bacillati</taxon>
        <taxon>Actinomycetota</taxon>
        <taxon>Actinomycetes</taxon>
        <taxon>Kitasatosporales</taxon>
        <taxon>Streptomycetaceae</taxon>
        <taxon>Streptomyces</taxon>
    </lineage>
</organism>
<proteinExistence type="inferred from homology"/>
<dbReference type="SUPFAM" id="SSF53807">
    <property type="entry name" value="Helical backbone' metal receptor"/>
    <property type="match status" value="1"/>
</dbReference>
<evidence type="ECO:0000313" key="7">
    <source>
        <dbReference type="EMBL" id="ALC19243.1"/>
    </source>
</evidence>
<dbReference type="InterPro" id="IPR051313">
    <property type="entry name" value="Bact_iron-sidero_bind"/>
</dbReference>
<dbReference type="EMBL" id="CP011340">
    <property type="protein sequence ID" value="ALC19243.1"/>
    <property type="molecule type" value="Genomic_DNA"/>
</dbReference>
<evidence type="ECO:0000256" key="3">
    <source>
        <dbReference type="ARBA" id="ARBA00022448"/>
    </source>
</evidence>
<evidence type="ECO:0000256" key="1">
    <source>
        <dbReference type="ARBA" id="ARBA00004196"/>
    </source>
</evidence>
<feature type="chain" id="PRO_5038944581" evidence="5">
    <location>
        <begin position="34"/>
        <end position="345"/>
    </location>
</feature>
<comment type="similarity">
    <text evidence="2">Belongs to the bacterial solute-binding protein 8 family.</text>
</comment>
<evidence type="ECO:0000259" key="6">
    <source>
        <dbReference type="PROSITE" id="PS50983"/>
    </source>
</evidence>
<reference evidence="7 8" key="1">
    <citation type="submission" date="2015-08" db="EMBL/GenBank/DDBJ databases">
        <title>Genome sequence of the pristinamycin over-producing bacterium Streptomyces pristinaespiralis HCCB10218.</title>
        <authorList>
            <person name="Tian J."/>
            <person name="Yang J."/>
            <person name="Li L."/>
            <person name="Ruan L."/>
            <person name="Wei W."/>
            <person name="Zheng G."/>
            <person name="Wei Z."/>
            <person name="Yang S."/>
            <person name="Ge M."/>
            <person name="Jiang W."/>
            <person name="Lu Y."/>
        </authorList>
    </citation>
    <scope>NUCLEOTIDE SEQUENCE [LARGE SCALE GENOMIC DNA]</scope>
    <source>
        <strain evidence="7 8">HCCB 10218</strain>
    </source>
</reference>
<dbReference type="STRING" id="38300.SPRI_0937"/>
<evidence type="ECO:0000256" key="4">
    <source>
        <dbReference type="ARBA" id="ARBA00022729"/>
    </source>
</evidence>
<keyword evidence="3" id="KW-0813">Transport</keyword>
<dbReference type="GO" id="GO:0030288">
    <property type="term" value="C:outer membrane-bounded periplasmic space"/>
    <property type="evidence" value="ECO:0007669"/>
    <property type="project" value="TreeGrafter"/>
</dbReference>
<keyword evidence="4 5" id="KW-0732">Signal</keyword>
<comment type="subcellular location">
    <subcellularLocation>
        <location evidence="1">Cell envelope</location>
    </subcellularLocation>
</comment>
<evidence type="ECO:0000256" key="5">
    <source>
        <dbReference type="SAM" id="SignalP"/>
    </source>
</evidence>
<dbReference type="RefSeq" id="WP_005308792.1">
    <property type="nucleotide sequence ID" value="NZ_CP011340.1"/>
</dbReference>
<dbReference type="GO" id="GO:1901678">
    <property type="term" value="P:iron coordination entity transport"/>
    <property type="evidence" value="ECO:0007669"/>
    <property type="project" value="UniProtKB-ARBA"/>
</dbReference>
<feature type="domain" description="Fe/B12 periplasmic-binding" evidence="6">
    <location>
        <begin position="73"/>
        <end position="345"/>
    </location>
</feature>
<protein>
    <submittedName>
        <fullName evidence="7">Periplasmic binding protein</fullName>
    </submittedName>
</protein>
<evidence type="ECO:0000313" key="8">
    <source>
        <dbReference type="Proteomes" id="UP000060513"/>
    </source>
</evidence>
<dbReference type="PANTHER" id="PTHR30532">
    <property type="entry name" value="IRON III DICITRATE-BINDING PERIPLASMIC PROTEIN"/>
    <property type="match status" value="1"/>
</dbReference>
<dbReference type="InterPro" id="IPR002491">
    <property type="entry name" value="ABC_transptr_periplasmic_BD"/>
</dbReference>
<dbReference type="PATRIC" id="fig|38300.4.peg.1010"/>
<dbReference type="CDD" id="cd01146">
    <property type="entry name" value="FhuD"/>
    <property type="match status" value="1"/>
</dbReference>